<keyword evidence="1" id="KW-0812">Transmembrane</keyword>
<dbReference type="Pfam" id="PF03819">
    <property type="entry name" value="MazG"/>
    <property type="match status" value="1"/>
</dbReference>
<name>C4Z5Y7_LACE2</name>
<keyword evidence="1" id="KW-1133">Transmembrane helix</keyword>
<protein>
    <recommendedName>
        <fullName evidence="2">NTP pyrophosphohydrolase MazG-like domain-containing protein</fullName>
    </recommendedName>
</protein>
<evidence type="ECO:0000313" key="4">
    <source>
        <dbReference type="Proteomes" id="UP000001476"/>
    </source>
</evidence>
<dbReference type="AlphaFoldDB" id="C4Z5Y7"/>
<feature type="domain" description="NTP pyrophosphohydrolase MazG-like" evidence="2">
    <location>
        <begin position="89"/>
        <end position="157"/>
    </location>
</feature>
<evidence type="ECO:0000313" key="3">
    <source>
        <dbReference type="EMBL" id="ACR73115.1"/>
    </source>
</evidence>
<dbReference type="Proteomes" id="UP000001476">
    <property type="component" value="Plasmid pEubeli1"/>
</dbReference>
<accession>C4Z5Y7</accession>
<evidence type="ECO:0000256" key="1">
    <source>
        <dbReference type="SAM" id="Phobius"/>
    </source>
</evidence>
<dbReference type="HOGENOM" id="CLU_130333_1_1_9"/>
<proteinExistence type="predicted"/>
<feature type="transmembrane region" description="Helical" evidence="1">
    <location>
        <begin position="6"/>
        <end position="29"/>
    </location>
</feature>
<dbReference type="SUPFAM" id="SSF101386">
    <property type="entry name" value="all-alpha NTP pyrophosphatases"/>
    <property type="match status" value="1"/>
</dbReference>
<geneLocation type="plasmid" evidence="4">
    <name>pEubeli1</name>
</geneLocation>
<organism evidence="3 4">
    <name type="scientific">Lachnospira eligens (strain ATCC 27750 / DSM 3376 / VPI C15-48 / C15-B4)</name>
    <name type="common">Eubacterium eligens</name>
    <dbReference type="NCBI Taxonomy" id="515620"/>
    <lineage>
        <taxon>Bacteria</taxon>
        <taxon>Bacillati</taxon>
        <taxon>Bacillota</taxon>
        <taxon>Clostridia</taxon>
        <taxon>Lachnospirales</taxon>
        <taxon>Lachnospiraceae</taxon>
        <taxon>Lachnospira</taxon>
    </lineage>
</organism>
<dbReference type="Gene3D" id="1.10.287.1080">
    <property type="entry name" value="MazG-like"/>
    <property type="match status" value="1"/>
</dbReference>
<dbReference type="InterPro" id="IPR011379">
    <property type="entry name" value="MazG-related_GP37"/>
</dbReference>
<keyword evidence="3" id="KW-0614">Plasmid</keyword>
<gene>
    <name evidence="3" type="ordered locus">EUBELI_10065</name>
</gene>
<evidence type="ECO:0000259" key="2">
    <source>
        <dbReference type="Pfam" id="PF03819"/>
    </source>
</evidence>
<sequence>MVESLYVAVRLVMLTDALQLITILVMSGVRKEIIKMTGKEYVELAMRTNDGNATGRIEKAIELLHRPDKPKCFKPVVEDLGGVLNGCLGLAGEAGETLDMIKKWIFHEKDLDREHLKKELGDVMWYMAMICYSFGFDLDEILQMNIDKLKARYPEGFDTERELIIERREIFNGGDR</sequence>
<dbReference type="EMBL" id="CP001105">
    <property type="protein sequence ID" value="ACR73115.1"/>
    <property type="molecule type" value="Genomic_DNA"/>
</dbReference>
<dbReference type="InterPro" id="IPR004518">
    <property type="entry name" value="MazG-like_dom"/>
</dbReference>
<keyword evidence="1" id="KW-0472">Membrane</keyword>
<keyword evidence="4" id="KW-1185">Reference proteome</keyword>
<dbReference type="KEGG" id="eel:EUBELI_10065"/>
<dbReference type="CDD" id="cd11541">
    <property type="entry name" value="NTP-PPase_u4"/>
    <property type="match status" value="1"/>
</dbReference>
<reference evidence="3 4" key="1">
    <citation type="journal article" date="2009" name="Proc. Natl. Acad. Sci. U.S.A.">
        <title>Characterizing a model human gut microbiota composed of members of its two dominant bacterial phyla.</title>
        <authorList>
            <person name="Mahowald M.A."/>
            <person name="Rey F.E."/>
            <person name="Seedorf H."/>
            <person name="Turnbaugh P.J."/>
            <person name="Fulton R.S."/>
            <person name="Wollam A."/>
            <person name="Shah N."/>
            <person name="Wang C."/>
            <person name="Magrini V."/>
            <person name="Wilson R.K."/>
            <person name="Cantarel B.L."/>
            <person name="Coutinho P.M."/>
            <person name="Henrissat B."/>
            <person name="Crock L.W."/>
            <person name="Russell A."/>
            <person name="Verberkmoes N.C."/>
            <person name="Hettich R.L."/>
            <person name="Gordon J.I."/>
        </authorList>
    </citation>
    <scope>NUCLEOTIDE SEQUENCE [LARGE SCALE GENOMIC DNA]</scope>
    <source>
        <strain evidence="4">ATCC 27750 / DSM 3376 / VPI C15-48 / C15-B4</strain>
        <plasmid evidence="3">unnamed</plasmid>
    </source>
</reference>